<sequence length="233" mass="25476">MTVASVGLAEGLPIQLGGEVYTNFPNGATSWLGPLHLKLVTTRQFDCTEQLSCGLSDNQLWSIETLRDGRDLQLQLHLSAVLLYPVRDLHPVVEAQEVAFVPAESWARQLESLGAAVAMEVLVPLPLDGSELRRAVGRIREAKGHITDGKFEEAVIKARAALEYVREVVAPEAQNAVARQRTQAQRWRVLIDDLYSLASGASHDDEVTSDFAWSRDDAIMIVGTVAGLLGRLP</sequence>
<evidence type="ECO:0000313" key="2">
    <source>
        <dbReference type="Proteomes" id="UP001146067"/>
    </source>
</evidence>
<protein>
    <submittedName>
        <fullName evidence="1">Uncharacterized protein</fullName>
    </submittedName>
</protein>
<comment type="caution">
    <text evidence="1">The sequence shown here is derived from an EMBL/GenBank/DDBJ whole genome shotgun (WGS) entry which is preliminary data.</text>
</comment>
<evidence type="ECO:0000313" key="1">
    <source>
        <dbReference type="EMBL" id="MDA1359753.1"/>
    </source>
</evidence>
<dbReference type="RefSeq" id="WP_270109634.1">
    <property type="nucleotide sequence ID" value="NZ_JAPZVP010000006.1"/>
</dbReference>
<accession>A0A9X3PA45</accession>
<dbReference type="AlphaFoldDB" id="A0A9X3PA45"/>
<name>A0A9X3PA45_9ACTN</name>
<organism evidence="1 2">
    <name type="scientific">Glycomyces luteolus</name>
    <dbReference type="NCBI Taxonomy" id="2670330"/>
    <lineage>
        <taxon>Bacteria</taxon>
        <taxon>Bacillati</taxon>
        <taxon>Actinomycetota</taxon>
        <taxon>Actinomycetes</taxon>
        <taxon>Glycomycetales</taxon>
        <taxon>Glycomycetaceae</taxon>
        <taxon>Glycomyces</taxon>
    </lineage>
</organism>
<proteinExistence type="predicted"/>
<reference evidence="1" key="1">
    <citation type="submission" date="2022-12" db="EMBL/GenBank/DDBJ databases">
        <title>Gycomyces niveus sp.nov.,a novel actinomycete isolated from soil in Shouguan.</title>
        <authorList>
            <person name="Yang X."/>
        </authorList>
    </citation>
    <scope>NUCLEOTIDE SEQUENCE</scope>
    <source>
        <strain evidence="1">NEAU-A15</strain>
    </source>
</reference>
<dbReference type="Proteomes" id="UP001146067">
    <property type="component" value="Unassembled WGS sequence"/>
</dbReference>
<gene>
    <name evidence="1" type="ORF">O1R50_08975</name>
</gene>
<dbReference type="EMBL" id="JAPZVP010000006">
    <property type="protein sequence ID" value="MDA1359753.1"/>
    <property type="molecule type" value="Genomic_DNA"/>
</dbReference>
<keyword evidence="2" id="KW-1185">Reference proteome</keyword>